<evidence type="ECO:0000256" key="1">
    <source>
        <dbReference type="SAM" id="Phobius"/>
    </source>
</evidence>
<organism evidence="2 3">
    <name type="scientific">Geodia barretti</name>
    <name type="common">Barrett's horny sponge</name>
    <dbReference type="NCBI Taxonomy" id="519541"/>
    <lineage>
        <taxon>Eukaryota</taxon>
        <taxon>Metazoa</taxon>
        <taxon>Porifera</taxon>
        <taxon>Demospongiae</taxon>
        <taxon>Heteroscleromorpha</taxon>
        <taxon>Tetractinellida</taxon>
        <taxon>Astrophorina</taxon>
        <taxon>Geodiidae</taxon>
        <taxon>Geodia</taxon>
    </lineage>
</organism>
<sequence>MLVMVKVHASHADYFLAFLAVGVKRVSFMLLAEHLWLIKLAH</sequence>
<feature type="transmembrane region" description="Helical" evidence="1">
    <location>
        <begin position="14"/>
        <end position="38"/>
    </location>
</feature>
<accession>A0AA35WKB8</accession>
<keyword evidence="1" id="KW-1133">Transmembrane helix</keyword>
<dbReference type="EMBL" id="CASHTH010002012">
    <property type="protein sequence ID" value="CAI8023544.1"/>
    <property type="molecule type" value="Genomic_DNA"/>
</dbReference>
<evidence type="ECO:0000313" key="2">
    <source>
        <dbReference type="EMBL" id="CAI8023544.1"/>
    </source>
</evidence>
<keyword evidence="1" id="KW-0472">Membrane</keyword>
<dbReference type="Proteomes" id="UP001174909">
    <property type="component" value="Unassembled WGS sequence"/>
</dbReference>
<keyword evidence="1" id="KW-0812">Transmembrane</keyword>
<keyword evidence="3" id="KW-1185">Reference proteome</keyword>
<comment type="caution">
    <text evidence="2">The sequence shown here is derived from an EMBL/GenBank/DDBJ whole genome shotgun (WGS) entry which is preliminary data.</text>
</comment>
<name>A0AA35WKB8_GEOBA</name>
<evidence type="ECO:0000313" key="3">
    <source>
        <dbReference type="Proteomes" id="UP001174909"/>
    </source>
</evidence>
<reference evidence="2" key="1">
    <citation type="submission" date="2023-03" db="EMBL/GenBank/DDBJ databases">
        <authorList>
            <person name="Steffen K."/>
            <person name="Cardenas P."/>
        </authorList>
    </citation>
    <scope>NUCLEOTIDE SEQUENCE</scope>
</reference>
<gene>
    <name evidence="2" type="ORF">GBAR_LOCUS13747</name>
</gene>
<proteinExistence type="predicted"/>
<protein>
    <submittedName>
        <fullName evidence="2">Uncharacterized protein</fullName>
    </submittedName>
</protein>
<dbReference type="AlphaFoldDB" id="A0AA35WKB8"/>